<accession>A0ABW2QAZ6</accession>
<dbReference type="Proteomes" id="UP001596455">
    <property type="component" value="Unassembled WGS sequence"/>
</dbReference>
<dbReference type="Pfam" id="PF08242">
    <property type="entry name" value="Methyltransf_12"/>
    <property type="match status" value="1"/>
</dbReference>
<gene>
    <name evidence="2" type="ORF">ACFQQL_12305</name>
</gene>
<dbReference type="EC" id="2.1.1.64" evidence="2"/>
<dbReference type="EC" id="2.1.1.222" evidence="2"/>
<organism evidence="2 3">
    <name type="scientific">Georgenia alba</name>
    <dbReference type="NCBI Taxonomy" id="2233858"/>
    <lineage>
        <taxon>Bacteria</taxon>
        <taxon>Bacillati</taxon>
        <taxon>Actinomycetota</taxon>
        <taxon>Actinomycetes</taxon>
        <taxon>Micrococcales</taxon>
        <taxon>Bogoriellaceae</taxon>
        <taxon>Georgenia</taxon>
    </lineage>
</organism>
<proteinExistence type="predicted"/>
<dbReference type="PANTHER" id="PTHR43861:SF1">
    <property type="entry name" value="TRANS-ACONITATE 2-METHYLTRANSFERASE"/>
    <property type="match status" value="1"/>
</dbReference>
<dbReference type="GO" id="GO:0102208">
    <property type="term" value="F:2-polyprenyl-6-hydroxyphenol methylase activity"/>
    <property type="evidence" value="ECO:0007669"/>
    <property type="project" value="UniProtKB-EC"/>
</dbReference>
<dbReference type="CDD" id="cd02440">
    <property type="entry name" value="AdoMet_MTases"/>
    <property type="match status" value="1"/>
</dbReference>
<dbReference type="SUPFAM" id="SSF53335">
    <property type="entry name" value="S-adenosyl-L-methionine-dependent methyltransferases"/>
    <property type="match status" value="1"/>
</dbReference>
<dbReference type="InterPro" id="IPR013217">
    <property type="entry name" value="Methyltransf_12"/>
</dbReference>
<dbReference type="RefSeq" id="WP_382394750.1">
    <property type="nucleotide sequence ID" value="NZ_JBHTCQ010000002.1"/>
</dbReference>
<keyword evidence="3" id="KW-1185">Reference proteome</keyword>
<name>A0ABW2QAZ6_9MICO</name>
<feature type="domain" description="Methyltransferase type 12" evidence="1">
    <location>
        <begin position="79"/>
        <end position="173"/>
    </location>
</feature>
<sequence>MAQDFEPMQPVKVDHAEAIAANRANWDDRAVVHVASRDYGVEDYLTDPDHVSGVAAEDLRLLAPHLPNGTDLTGLDVVHLQCHIGTDTLSLARHGARMTGVDLSPGSLAAARELAARTGTEIRYVEAEVTAAAAVVGETFDVVYTSIGVLPWIPDLAAWGRTVAALLRPGGVFYLRDQHPFLTTMDDTRGTGEDGDGELVVAYRYFGDSWAQTYDEALTYTDGDHSRIESTRNYEWPHPVSEVVGALLDAGLRLTGLEEHRTLPWPALPQMRPADGGGWELPPGQRDRLPVAFSVVARKD</sequence>
<dbReference type="PANTHER" id="PTHR43861">
    <property type="entry name" value="TRANS-ACONITATE 2-METHYLTRANSFERASE-RELATED"/>
    <property type="match status" value="1"/>
</dbReference>
<comment type="caution">
    <text evidence="2">The sequence shown here is derived from an EMBL/GenBank/DDBJ whole genome shotgun (WGS) entry which is preliminary data.</text>
</comment>
<keyword evidence="2" id="KW-0489">Methyltransferase</keyword>
<evidence type="ECO:0000259" key="1">
    <source>
        <dbReference type="Pfam" id="PF08242"/>
    </source>
</evidence>
<protein>
    <submittedName>
        <fullName evidence="2">Class I SAM-dependent methyltransferase</fullName>
        <ecNumber evidence="2">2.1.1.222</ecNumber>
        <ecNumber evidence="2">2.1.1.64</ecNumber>
    </submittedName>
</protein>
<keyword evidence="2" id="KW-0808">Transferase</keyword>
<dbReference type="EMBL" id="JBHTCQ010000002">
    <property type="protein sequence ID" value="MFC7405897.1"/>
    <property type="molecule type" value="Genomic_DNA"/>
</dbReference>
<dbReference type="GO" id="GO:0032259">
    <property type="term" value="P:methylation"/>
    <property type="evidence" value="ECO:0007669"/>
    <property type="project" value="UniProtKB-KW"/>
</dbReference>
<reference evidence="3" key="1">
    <citation type="journal article" date="2019" name="Int. J. Syst. Evol. Microbiol.">
        <title>The Global Catalogue of Microorganisms (GCM) 10K type strain sequencing project: providing services to taxonomists for standard genome sequencing and annotation.</title>
        <authorList>
            <consortium name="The Broad Institute Genomics Platform"/>
            <consortium name="The Broad Institute Genome Sequencing Center for Infectious Disease"/>
            <person name="Wu L."/>
            <person name="Ma J."/>
        </authorList>
    </citation>
    <scope>NUCLEOTIDE SEQUENCE [LARGE SCALE GENOMIC DNA]</scope>
    <source>
        <strain evidence="3">JCM 1490</strain>
    </source>
</reference>
<dbReference type="GO" id="GO:0061542">
    <property type="term" value="F:3-demethylubiquinol 3-O-methyltransferase activity"/>
    <property type="evidence" value="ECO:0007669"/>
    <property type="project" value="UniProtKB-EC"/>
</dbReference>
<dbReference type="InterPro" id="IPR029063">
    <property type="entry name" value="SAM-dependent_MTases_sf"/>
</dbReference>
<evidence type="ECO:0000313" key="3">
    <source>
        <dbReference type="Proteomes" id="UP001596455"/>
    </source>
</evidence>
<dbReference type="Gene3D" id="3.40.50.150">
    <property type="entry name" value="Vaccinia Virus protein VP39"/>
    <property type="match status" value="1"/>
</dbReference>
<evidence type="ECO:0000313" key="2">
    <source>
        <dbReference type="EMBL" id="MFC7405897.1"/>
    </source>
</evidence>